<feature type="compositionally biased region" description="Basic and acidic residues" evidence="1">
    <location>
        <begin position="42"/>
        <end position="51"/>
    </location>
</feature>
<sequence>MSWDCPHLDKDICKLNGIQCTPTKGNCVLRGKVEFMSSPKPPWERESGKKKPDPKRRFRNL</sequence>
<proteinExistence type="predicted"/>
<reference evidence="2" key="1">
    <citation type="submission" date="2018-06" db="EMBL/GenBank/DDBJ databases">
        <authorList>
            <person name="Zhirakovskaya E."/>
        </authorList>
    </citation>
    <scope>NUCLEOTIDE SEQUENCE</scope>
</reference>
<evidence type="ECO:0000313" key="2">
    <source>
        <dbReference type="EMBL" id="VAX23850.1"/>
    </source>
</evidence>
<protein>
    <submittedName>
        <fullName evidence="2">Uncharacterized protein</fullName>
    </submittedName>
</protein>
<dbReference type="EMBL" id="UOGD01000259">
    <property type="protein sequence ID" value="VAX23850.1"/>
    <property type="molecule type" value="Genomic_DNA"/>
</dbReference>
<organism evidence="2">
    <name type="scientific">hydrothermal vent metagenome</name>
    <dbReference type="NCBI Taxonomy" id="652676"/>
    <lineage>
        <taxon>unclassified sequences</taxon>
        <taxon>metagenomes</taxon>
        <taxon>ecological metagenomes</taxon>
    </lineage>
</organism>
<accession>A0A3B1CMJ0</accession>
<gene>
    <name evidence="2" type="ORF">MNBD_IGNAVI01-922</name>
</gene>
<feature type="region of interest" description="Disordered" evidence="1">
    <location>
        <begin position="38"/>
        <end position="61"/>
    </location>
</feature>
<name>A0A3B1CMJ0_9ZZZZ</name>
<evidence type="ECO:0000256" key="1">
    <source>
        <dbReference type="SAM" id="MobiDB-lite"/>
    </source>
</evidence>
<dbReference type="AlphaFoldDB" id="A0A3B1CMJ0"/>
<feature type="compositionally biased region" description="Basic residues" evidence="1">
    <location>
        <begin position="52"/>
        <end position="61"/>
    </location>
</feature>